<reference evidence="2 3" key="1">
    <citation type="journal article" date="2012" name="PLoS ONE">
        <title>The genome characteristics and predicted function of methyl-group oxidation pathway in the obligate aceticlastic methanogens, Methanosaeta spp.</title>
        <authorList>
            <person name="Zhu J."/>
            <person name="Zheng H."/>
            <person name="Ai G."/>
            <person name="Zhang G."/>
            <person name="Liu D."/>
            <person name="Liu X."/>
            <person name="Dong X."/>
        </authorList>
    </citation>
    <scope>NUCLEOTIDE SEQUENCE [LARGE SCALE GENOMIC DNA]</scope>
    <source>
        <strain evidence="2 3">6Ac</strain>
    </source>
</reference>
<dbReference type="GeneID" id="12509832"/>
<proteinExistence type="predicted"/>
<dbReference type="STRING" id="1110509.Mhar_0663"/>
<accession>G7WK48</accession>
<dbReference type="InterPro" id="IPR031807">
    <property type="entry name" value="HicB-like"/>
</dbReference>
<organism evidence="2 3">
    <name type="scientific">Methanothrix harundinacea (strain 6Ac)</name>
    <name type="common">Methanosaeta harundinacea</name>
    <dbReference type="NCBI Taxonomy" id="1110509"/>
    <lineage>
        <taxon>Archaea</taxon>
        <taxon>Methanobacteriati</taxon>
        <taxon>Methanobacteriota</taxon>
        <taxon>Stenosarchaea group</taxon>
        <taxon>Methanomicrobia</taxon>
        <taxon>Methanotrichales</taxon>
        <taxon>Methanotrichaceae</taxon>
        <taxon>Methanothrix</taxon>
    </lineage>
</organism>
<dbReference type="InterPro" id="IPR051404">
    <property type="entry name" value="TA_system_antitoxin"/>
</dbReference>
<dbReference type="Gene3D" id="3.30.160.250">
    <property type="match status" value="1"/>
</dbReference>
<dbReference type="RefSeq" id="WP_014586226.1">
    <property type="nucleotide sequence ID" value="NC_017527.1"/>
</dbReference>
<dbReference type="OrthoDB" id="133743at2157"/>
<dbReference type="PATRIC" id="fig|1110509.7.peg.738"/>
<dbReference type="Proteomes" id="UP000005877">
    <property type="component" value="Chromosome"/>
</dbReference>
<dbReference type="EMBL" id="CP003117">
    <property type="protein sequence ID" value="AET64041.1"/>
    <property type="molecule type" value="Genomic_DNA"/>
</dbReference>
<dbReference type="SUPFAM" id="SSF143100">
    <property type="entry name" value="TTHA1013/TTHA0281-like"/>
    <property type="match status" value="1"/>
</dbReference>
<keyword evidence="3" id="KW-1185">Reference proteome</keyword>
<name>G7WK48_METH6</name>
<evidence type="ECO:0000313" key="2">
    <source>
        <dbReference type="EMBL" id="AET64041.1"/>
    </source>
</evidence>
<sequence length="59" mass="6400">MKLKVTLEEAEEGGYIVSCPALPGCHSQGDTAVEALENIREAIEGCLESFSENLFISNR</sequence>
<evidence type="ECO:0000313" key="3">
    <source>
        <dbReference type="Proteomes" id="UP000005877"/>
    </source>
</evidence>
<feature type="domain" description="HicB-like antitoxin of toxin-antitoxin system" evidence="1">
    <location>
        <begin position="5"/>
        <end position="51"/>
    </location>
</feature>
<dbReference type="Pfam" id="PF15919">
    <property type="entry name" value="HicB_lk_antitox"/>
    <property type="match status" value="1"/>
</dbReference>
<evidence type="ECO:0000259" key="1">
    <source>
        <dbReference type="Pfam" id="PF15919"/>
    </source>
</evidence>
<protein>
    <recommendedName>
        <fullName evidence="1">HicB-like antitoxin of toxin-antitoxin system domain-containing protein</fullName>
    </recommendedName>
</protein>
<dbReference type="PANTHER" id="PTHR34504">
    <property type="entry name" value="ANTITOXIN HICB"/>
    <property type="match status" value="1"/>
</dbReference>
<gene>
    <name evidence="2" type="ordered locus">Mhar_0663</name>
</gene>
<dbReference type="AlphaFoldDB" id="G7WK48"/>
<dbReference type="PANTHER" id="PTHR34504:SF4">
    <property type="entry name" value="ANTITOXIN HICB"/>
    <property type="match status" value="1"/>
</dbReference>
<dbReference type="InterPro" id="IPR035069">
    <property type="entry name" value="TTHA1013/TTHA0281-like"/>
</dbReference>
<dbReference type="KEGG" id="mhi:Mhar_0663"/>
<dbReference type="HOGENOM" id="CLU_114047_2_0_2"/>